<dbReference type="PANTHER" id="PTHR11130">
    <property type="entry name" value="GLUTATHIONE SYNTHETASE"/>
    <property type="match status" value="1"/>
</dbReference>
<dbReference type="Pfam" id="PF03917">
    <property type="entry name" value="GSH_synth_ATP"/>
    <property type="match status" value="1"/>
</dbReference>
<dbReference type="PATRIC" id="fig|45658.8.peg.4504"/>
<comment type="cofactor">
    <cofactor evidence="1">
        <name>Mg(2+)</name>
        <dbReference type="ChEBI" id="CHEBI:18420"/>
    </cofactor>
</comment>
<name>A0A1E3WHX0_9VIBR</name>
<evidence type="ECO:0000313" key="13">
    <source>
        <dbReference type="Proteomes" id="UP000095131"/>
    </source>
</evidence>
<evidence type="ECO:0000313" key="12">
    <source>
        <dbReference type="EMBL" id="ODS05370.1"/>
    </source>
</evidence>
<evidence type="ECO:0000256" key="5">
    <source>
        <dbReference type="ARBA" id="ARBA00022598"/>
    </source>
</evidence>
<dbReference type="GO" id="GO:0046872">
    <property type="term" value="F:metal ion binding"/>
    <property type="evidence" value="ECO:0007669"/>
    <property type="project" value="UniProtKB-KW"/>
</dbReference>
<dbReference type="SUPFAM" id="SSF56059">
    <property type="entry name" value="Glutathione synthetase ATP-binding domain-like"/>
    <property type="match status" value="1"/>
</dbReference>
<dbReference type="InterPro" id="IPR014042">
    <property type="entry name" value="Glutathione_synthase_a-hlx"/>
</dbReference>
<keyword evidence="6" id="KW-0317">Glutathione biosynthesis</keyword>
<dbReference type="Gene3D" id="3.30.1490.80">
    <property type="match status" value="1"/>
</dbReference>
<dbReference type="InterPro" id="IPR037013">
    <property type="entry name" value="GSH-S_sub-bd_sf"/>
</dbReference>
<comment type="pathway">
    <text evidence="2">Sulfur metabolism; glutathione biosynthesis; glutathione from L-cysteine and L-glutamate: step 2/2.</text>
</comment>
<evidence type="ECO:0000256" key="6">
    <source>
        <dbReference type="ARBA" id="ARBA00022684"/>
    </source>
</evidence>
<evidence type="ECO:0000256" key="7">
    <source>
        <dbReference type="ARBA" id="ARBA00022723"/>
    </source>
</evidence>
<keyword evidence="7" id="KW-0479">Metal-binding</keyword>
<dbReference type="Gene3D" id="3.30.1490.50">
    <property type="match status" value="1"/>
</dbReference>
<dbReference type="InterPro" id="IPR016185">
    <property type="entry name" value="PreATP-grasp_dom_sf"/>
</dbReference>
<dbReference type="Proteomes" id="UP000095131">
    <property type="component" value="Unassembled WGS sequence"/>
</dbReference>
<evidence type="ECO:0000256" key="3">
    <source>
        <dbReference type="ARBA" id="ARBA00010385"/>
    </source>
</evidence>
<evidence type="ECO:0000256" key="4">
    <source>
        <dbReference type="ARBA" id="ARBA00012214"/>
    </source>
</evidence>
<keyword evidence="5 12" id="KW-0436">Ligase</keyword>
<keyword evidence="9" id="KW-0067">ATP-binding</keyword>
<reference evidence="12 13" key="1">
    <citation type="submission" date="2016-08" db="EMBL/GenBank/DDBJ databases">
        <title>Genome sequencing of Vibrio scophthalmi strain FP3289, an isolated from Paralichthys olivaceus.</title>
        <authorList>
            <person name="Han H.-J."/>
        </authorList>
    </citation>
    <scope>NUCLEOTIDE SEQUENCE [LARGE SCALE GENOMIC DNA]</scope>
    <source>
        <strain evidence="12 13">FP3289</strain>
    </source>
</reference>
<comment type="similarity">
    <text evidence="3">Belongs to the eukaryotic GSH synthase family.</text>
</comment>
<keyword evidence="8" id="KW-0547">Nucleotide-binding</keyword>
<gene>
    <name evidence="12" type="ORF">VSF3289_04511</name>
</gene>
<dbReference type="SUPFAM" id="SSF52440">
    <property type="entry name" value="PreATP-grasp domain"/>
    <property type="match status" value="1"/>
</dbReference>
<dbReference type="PANTHER" id="PTHR11130:SF0">
    <property type="entry name" value="GLUTATHIONE SYNTHETASE"/>
    <property type="match status" value="1"/>
</dbReference>
<dbReference type="GO" id="GO:0005829">
    <property type="term" value="C:cytosol"/>
    <property type="evidence" value="ECO:0007669"/>
    <property type="project" value="TreeGrafter"/>
</dbReference>
<feature type="domain" description="Glutathione synthase substrate-binding" evidence="11">
    <location>
        <begin position="237"/>
        <end position="355"/>
    </location>
</feature>
<evidence type="ECO:0000256" key="2">
    <source>
        <dbReference type="ARBA" id="ARBA00004965"/>
    </source>
</evidence>
<organism evidence="12 13">
    <name type="scientific">Vibrio scophthalmi</name>
    <dbReference type="NCBI Taxonomy" id="45658"/>
    <lineage>
        <taxon>Bacteria</taxon>
        <taxon>Pseudomonadati</taxon>
        <taxon>Pseudomonadota</taxon>
        <taxon>Gammaproteobacteria</taxon>
        <taxon>Vibrionales</taxon>
        <taxon>Vibrionaceae</taxon>
        <taxon>Vibrio</taxon>
    </lineage>
</organism>
<dbReference type="InterPro" id="IPR014049">
    <property type="entry name" value="Glutathione_synthase_N_euk"/>
</dbReference>
<dbReference type="OrthoDB" id="5590030at2"/>
<accession>A0A1E3WHX0</accession>
<protein>
    <recommendedName>
        <fullName evidence="4">glutathione synthase</fullName>
        <ecNumber evidence="4">6.3.2.3</ecNumber>
    </recommendedName>
</protein>
<evidence type="ECO:0000259" key="11">
    <source>
        <dbReference type="Pfam" id="PF03199"/>
    </source>
</evidence>
<dbReference type="InterPro" id="IPR004887">
    <property type="entry name" value="GSH_synth_subst-bd"/>
</dbReference>
<dbReference type="GO" id="GO:0043295">
    <property type="term" value="F:glutathione binding"/>
    <property type="evidence" value="ECO:0007669"/>
    <property type="project" value="TreeGrafter"/>
</dbReference>
<dbReference type="AlphaFoldDB" id="A0A1E3WHX0"/>
<keyword evidence="10" id="KW-0460">Magnesium</keyword>
<evidence type="ECO:0000256" key="10">
    <source>
        <dbReference type="ARBA" id="ARBA00022842"/>
    </source>
</evidence>
<dbReference type="PIRSF" id="PIRSF001558">
    <property type="entry name" value="GSHase"/>
    <property type="match status" value="1"/>
</dbReference>
<dbReference type="GO" id="GO:0005524">
    <property type="term" value="F:ATP binding"/>
    <property type="evidence" value="ECO:0007669"/>
    <property type="project" value="UniProtKB-KW"/>
</dbReference>
<dbReference type="Gene3D" id="1.10.1080.10">
    <property type="entry name" value="Glutathione Synthetase, Chain A, domain 3"/>
    <property type="match status" value="1"/>
</dbReference>
<evidence type="ECO:0000256" key="9">
    <source>
        <dbReference type="ARBA" id="ARBA00022840"/>
    </source>
</evidence>
<dbReference type="InterPro" id="IPR014709">
    <property type="entry name" value="Glutathione_synthase_C_euk"/>
</dbReference>
<dbReference type="EMBL" id="MDCJ01000007">
    <property type="protein sequence ID" value="ODS05370.1"/>
    <property type="molecule type" value="Genomic_DNA"/>
</dbReference>
<evidence type="ECO:0000256" key="1">
    <source>
        <dbReference type="ARBA" id="ARBA00001946"/>
    </source>
</evidence>
<dbReference type="Gene3D" id="3.40.50.1760">
    <property type="entry name" value="Glutathione synthase, substrate-binding domain superfamily, eukaryotic"/>
    <property type="match status" value="1"/>
</dbReference>
<dbReference type="Gene3D" id="3.30.470.20">
    <property type="entry name" value="ATP-grasp fold, B domain"/>
    <property type="match status" value="1"/>
</dbReference>
<dbReference type="UniPathway" id="UPA00142">
    <property type="reaction ID" value="UER00210"/>
</dbReference>
<dbReference type="Pfam" id="PF03199">
    <property type="entry name" value="GSH_synthase"/>
    <property type="match status" value="1"/>
</dbReference>
<dbReference type="GO" id="GO:0004363">
    <property type="term" value="F:glutathione synthase activity"/>
    <property type="evidence" value="ECO:0007669"/>
    <property type="project" value="UniProtKB-EC"/>
</dbReference>
<evidence type="ECO:0000256" key="8">
    <source>
        <dbReference type="ARBA" id="ARBA00022741"/>
    </source>
</evidence>
<comment type="caution">
    <text evidence="12">The sequence shown here is derived from an EMBL/GenBank/DDBJ whole genome shotgun (WGS) entry which is preliminary data.</text>
</comment>
<dbReference type="EC" id="6.3.2.3" evidence="4"/>
<sequence length="527" mass="58769">MTKMKQTPLTMDSIKPLITALIPKQVIDEACEWAIMHGVAFKQADNTARHCPFSIAPTTMLRSTYQHLRHVTPLIAKLISNVSEDHAFLQQSLATMAQADPFFGLLMKLHIQLHGHLYKHHQEQHHPKVSDGALFAPRQPLLLMRTDFMDDRHQGAKVIEFNGIAAGMAPFGQRATQLHQFVADQWGEAIQPWVVDPKAIPADNGGMEQLALAITTAAREVRDNFLGDDAAESNKPTFLMVVQPDEDNVYDQHLLEVALQNLGVRTVRRTFAQLSGQLSTQINSDDTQNGANKPRLMLEGVGAIDSVYLRAGYQYQDYCAPELKEQECCYTLSQTRVFIEQHYVAVNATVSQQLATSKSMQMLLTMMSAEQYTRWGLSLEEARLVKSVLAEMKPITTESIAWFNTHANQQEWVLKNQGEGGGHCIFAAEISAKLATLKVEEYDAWALMQRLYPHERETPTVAVRDSKPTLVTDLVSEIGLFTAHYQGQPVTDFDGYAGYLIRSKPASENEGGIHSGQGILDSLALID</sequence>
<dbReference type="InterPro" id="IPR005615">
    <property type="entry name" value="Glutathione_synthase"/>
</dbReference>
<proteinExistence type="inferred from homology"/>